<dbReference type="SUPFAM" id="SSF49478">
    <property type="entry name" value="Cna protein B-type domain"/>
    <property type="match status" value="1"/>
</dbReference>
<evidence type="ECO:0000259" key="4">
    <source>
        <dbReference type="Pfam" id="PF22902"/>
    </source>
</evidence>
<evidence type="ECO:0000313" key="6">
    <source>
        <dbReference type="Proteomes" id="UP001470230"/>
    </source>
</evidence>
<dbReference type="Proteomes" id="UP001470230">
    <property type="component" value="Unassembled WGS sequence"/>
</dbReference>
<feature type="transmembrane region" description="Helical" evidence="2">
    <location>
        <begin position="999"/>
        <end position="1017"/>
    </location>
</feature>
<feature type="signal peptide" evidence="3">
    <location>
        <begin position="1"/>
        <end position="18"/>
    </location>
</feature>
<keyword evidence="1 3" id="KW-0732">Signal</keyword>
<accession>A0ABR2KMB4</accession>
<evidence type="ECO:0000313" key="5">
    <source>
        <dbReference type="EMBL" id="KAK8891876.1"/>
    </source>
</evidence>
<organism evidence="5 6">
    <name type="scientific">Tritrichomonas musculus</name>
    <dbReference type="NCBI Taxonomy" id="1915356"/>
    <lineage>
        <taxon>Eukaryota</taxon>
        <taxon>Metamonada</taxon>
        <taxon>Parabasalia</taxon>
        <taxon>Tritrichomonadida</taxon>
        <taxon>Tritrichomonadidae</taxon>
        <taxon>Tritrichomonas</taxon>
    </lineage>
</organism>
<feature type="domain" description="NOMO-like ninth beta-sandwich" evidence="4">
    <location>
        <begin position="649"/>
        <end position="714"/>
    </location>
</feature>
<gene>
    <name evidence="5" type="ORF">M9Y10_029098</name>
</gene>
<sequence>MIFSIFLCIAHCAPESAGIGGFVTFGFNYQGAKQKLLTSLSIIVKTPPPQNSNVDSTVVQPTGYWIVATPSHHELVVSVKAPEGVIIEPQTHYIQYPFNSNIDFKIVGFSAIGQVATAQPDGSLIRVLSPLTVEVTDGKDITLTATTSDGSYNIGPLPPGEYTVSLKDAVAEPKKFKIVDQSAKIEELVITDWPQNGVVNFPEGTKPHSVSLVLTSHDNSDFKMDVKTEENGRFSIKGLHVGSYQLKSAVEDIVLSSLSFTISAKENPKPLTLRYEGIRIHGTVLYPNGEGLANVNVKLTPGNIQTTTDDKGNFVFSALHQISQPHLEFSYPYHKFSETEIPSIEEKPIPHIKVNVLNAQICGSVECPANLTFSGAVKQSLHVTNGTFCISAPISQSVDIKAVSQCGFEHSSFTVTSPTNNVKFARIKATVTGHARCIGDCDTSTVFNLHNDQYSYKTNVMPNGVVEFTDVEFGRYHLSILSSPNTIWTVLQNDIFVSSKTVTAEDIGEQTAFSYNVTVSHQMDVKCGEKELSLNRGLNTISARSTIIEPNSCLLFKPVDLKTNQRIVAELIKRKVVIKGPSDVFKVYLNGVELLPPYEFNQKFDEVAKVSIKTIAPYFSIPTEVEAKSVTSCDQAPINFEVLVGVEYAGQITPAIDDVSITATLDGKIIATAQTSDDGKFSLGSFPSNKNITLKAEKKGYKFIQKEDSFDFSAEKLSSILIHFDAPSKVSTKGILLSLSRLDNFAHHVVTDSSDDTVISGLDSGNYYLMPIFREHEFDPPQVEFNLSQGTQLNLTFKVTRVQFGISGEVRRITGEYEPDIEIEANYGVGEKQVVVTDARGNFRIGGLNPNQTVILLARASSTSLVQRITPAQLKVKMGTEEFRNVRFLSMKPKKSFDILGELVIEPDFLPTMNVALMTPNSQVVERFTFPSKLSNNFFFTNLTQTKYNIIVANTRQVNSINCPKQELELSQPVTKVRIVCEVTSHSRNKEQEETNEKIASLIAFVSVLTWIIFFNIGKFTNAINDLIASSRKRKNKKRTN</sequence>
<dbReference type="PANTHER" id="PTHR23303:SF14">
    <property type="entry name" value="BOS COMPLEX SUBUNIT NOMO1-RELATED"/>
    <property type="match status" value="1"/>
</dbReference>
<dbReference type="InterPro" id="IPR008969">
    <property type="entry name" value="CarboxyPept-like_regulatory"/>
</dbReference>
<dbReference type="SUPFAM" id="SSF117074">
    <property type="entry name" value="Hypothetical protein PA1324"/>
    <property type="match status" value="1"/>
</dbReference>
<name>A0ABR2KMB4_9EUKA</name>
<evidence type="ECO:0000256" key="2">
    <source>
        <dbReference type="SAM" id="Phobius"/>
    </source>
</evidence>
<comment type="caution">
    <text evidence="5">The sequence shown here is derived from an EMBL/GenBank/DDBJ whole genome shotgun (WGS) entry which is preliminary data.</text>
</comment>
<evidence type="ECO:0000256" key="1">
    <source>
        <dbReference type="ARBA" id="ARBA00022729"/>
    </source>
</evidence>
<evidence type="ECO:0000256" key="3">
    <source>
        <dbReference type="SAM" id="SignalP"/>
    </source>
</evidence>
<keyword evidence="2" id="KW-1133">Transmembrane helix</keyword>
<dbReference type="PANTHER" id="PTHR23303">
    <property type="entry name" value="CARBOXYPEPTIDASE REGULATORY REGION-CONTAINING"/>
    <property type="match status" value="1"/>
</dbReference>
<dbReference type="EMBL" id="JAPFFF010000004">
    <property type="protein sequence ID" value="KAK8891876.1"/>
    <property type="molecule type" value="Genomic_DNA"/>
</dbReference>
<dbReference type="SUPFAM" id="SSF49464">
    <property type="entry name" value="Carboxypeptidase regulatory domain-like"/>
    <property type="match status" value="1"/>
</dbReference>
<proteinExistence type="predicted"/>
<protein>
    <submittedName>
        <fullName evidence="5">Carbohydrate binding</fullName>
    </submittedName>
</protein>
<dbReference type="InterPro" id="IPR051417">
    <property type="entry name" value="SDr/BOS_complex"/>
</dbReference>
<feature type="chain" id="PRO_5045987681" evidence="3">
    <location>
        <begin position="19"/>
        <end position="1041"/>
    </location>
</feature>
<dbReference type="InterPro" id="IPR055073">
    <property type="entry name" value="NOMO1-like_9th"/>
</dbReference>
<dbReference type="Pfam" id="PF22902">
    <property type="entry name" value="NOMO1-like_9th"/>
    <property type="match status" value="1"/>
</dbReference>
<keyword evidence="2" id="KW-0472">Membrane</keyword>
<reference evidence="5 6" key="1">
    <citation type="submission" date="2024-04" db="EMBL/GenBank/DDBJ databases">
        <title>Tritrichomonas musculus Genome.</title>
        <authorList>
            <person name="Alves-Ferreira E."/>
            <person name="Grigg M."/>
            <person name="Lorenzi H."/>
            <person name="Galac M."/>
        </authorList>
    </citation>
    <scope>NUCLEOTIDE SEQUENCE [LARGE SCALE GENOMIC DNA]</scope>
    <source>
        <strain evidence="5 6">EAF2021</strain>
    </source>
</reference>
<keyword evidence="2" id="KW-0812">Transmembrane</keyword>
<keyword evidence="6" id="KW-1185">Reference proteome</keyword>